<dbReference type="Proteomes" id="UP000436181">
    <property type="component" value="Unassembled WGS sequence"/>
</dbReference>
<dbReference type="RefSeq" id="WP_151844782.1">
    <property type="nucleotide sequence ID" value="NZ_WBZJ01000004.1"/>
</dbReference>
<feature type="transmembrane region" description="Helical" evidence="1">
    <location>
        <begin position="258"/>
        <end position="276"/>
    </location>
</feature>
<comment type="caution">
    <text evidence="2">The sequence shown here is derived from an EMBL/GenBank/DDBJ whole genome shotgun (WGS) entry which is preliminary data.</text>
</comment>
<keyword evidence="1" id="KW-0812">Transmembrane</keyword>
<dbReference type="NCBIfam" id="NF038012">
    <property type="entry name" value="DMT_1"/>
    <property type="match status" value="1"/>
</dbReference>
<evidence type="ECO:0000313" key="3">
    <source>
        <dbReference type="Proteomes" id="UP000436181"/>
    </source>
</evidence>
<feature type="transmembrane region" description="Helical" evidence="1">
    <location>
        <begin position="134"/>
        <end position="153"/>
    </location>
</feature>
<evidence type="ECO:0008006" key="4">
    <source>
        <dbReference type="Google" id="ProtNLM"/>
    </source>
</evidence>
<keyword evidence="1" id="KW-0472">Membrane</keyword>
<reference evidence="2 3" key="1">
    <citation type="submission" date="2019-10" db="EMBL/GenBank/DDBJ databases">
        <title>Corynebacterium sp novel species isolated from the respiratory tract of Marmot.</title>
        <authorList>
            <person name="Zhang G."/>
        </authorList>
    </citation>
    <scope>NUCLEOTIDE SEQUENCE [LARGE SCALE GENOMIC DNA]</scope>
    <source>
        <strain evidence="2 3">336</strain>
    </source>
</reference>
<keyword evidence="1" id="KW-1133">Transmembrane helix</keyword>
<evidence type="ECO:0000313" key="2">
    <source>
        <dbReference type="EMBL" id="KAB3519126.1"/>
    </source>
</evidence>
<protein>
    <recommendedName>
        <fullName evidence="4">DMT family transporter</fullName>
    </recommendedName>
</protein>
<dbReference type="PANTHER" id="PTHR40761:SF1">
    <property type="entry name" value="CONSERVED INTEGRAL MEMBRANE ALANINE VALINE AND LEUCINE RICH PROTEIN-RELATED"/>
    <property type="match status" value="1"/>
</dbReference>
<organism evidence="2 3">
    <name type="scientific">Corynebacterium zhongnanshanii</name>
    <dbReference type="NCBI Taxonomy" id="2768834"/>
    <lineage>
        <taxon>Bacteria</taxon>
        <taxon>Bacillati</taxon>
        <taxon>Actinomycetota</taxon>
        <taxon>Actinomycetes</taxon>
        <taxon>Mycobacteriales</taxon>
        <taxon>Corynebacteriaceae</taxon>
        <taxon>Corynebacterium</taxon>
    </lineage>
</organism>
<feature type="transmembrane region" description="Helical" evidence="1">
    <location>
        <begin position="73"/>
        <end position="92"/>
    </location>
</feature>
<feature type="transmembrane region" description="Helical" evidence="1">
    <location>
        <begin position="6"/>
        <end position="26"/>
    </location>
</feature>
<accession>A0ABQ6VBK9</accession>
<evidence type="ECO:0000256" key="1">
    <source>
        <dbReference type="SAM" id="Phobius"/>
    </source>
</evidence>
<dbReference type="EMBL" id="WBZJ01000004">
    <property type="protein sequence ID" value="KAB3519126.1"/>
    <property type="molecule type" value="Genomic_DNA"/>
</dbReference>
<name>A0ABQ6VBK9_9CORY</name>
<feature type="transmembrane region" description="Helical" evidence="1">
    <location>
        <begin position="160"/>
        <end position="180"/>
    </location>
</feature>
<feature type="transmembrane region" description="Helical" evidence="1">
    <location>
        <begin position="47"/>
        <end position="67"/>
    </location>
</feature>
<sequence length="282" mass="30037">MFHNNALAVLFALGSALTIAWGTVVRHRIARAAGENRSNAIMDAVKVPLWWVGVFSALFGYFLQIIALSFGTLLIVQPILVLSLMFTLPLSAKYDGLRISKSETAWAGLLTVAVAVLVILGKPKPGKTEPDLDIWLWCIGIGVGVMLVVYALAVRQAPWARALLLGSITGAIMGYLAVLSKAVVNIFGAFGLVALLQSWEIYGLIIAAALGTAVQQASFNAGPLKNSLPAMTVVEPIVAFILGYIVLGEKFQADGEQWIYLGLAIATMVGSTIILSRKSVKA</sequence>
<feature type="transmembrane region" description="Helical" evidence="1">
    <location>
        <begin position="186"/>
        <end position="214"/>
    </location>
</feature>
<feature type="transmembrane region" description="Helical" evidence="1">
    <location>
        <begin position="226"/>
        <end position="246"/>
    </location>
</feature>
<dbReference type="PANTHER" id="PTHR40761">
    <property type="entry name" value="CONSERVED INTEGRAL MEMBRANE ALANINE VALINE AND LEUCINE RICH PROTEIN-RELATED"/>
    <property type="match status" value="1"/>
</dbReference>
<gene>
    <name evidence="2" type="ORF">F8377_08935</name>
</gene>
<proteinExistence type="predicted"/>
<feature type="transmembrane region" description="Helical" evidence="1">
    <location>
        <begin position="104"/>
        <end position="122"/>
    </location>
</feature>
<keyword evidence="3" id="KW-1185">Reference proteome</keyword>